<dbReference type="Gene3D" id="3.30.1390.10">
    <property type="match status" value="1"/>
</dbReference>
<evidence type="ECO:0000313" key="13">
    <source>
        <dbReference type="EMBL" id="KAJ1905419.1"/>
    </source>
</evidence>
<dbReference type="GO" id="GO:0016567">
    <property type="term" value="P:protein ubiquitination"/>
    <property type="evidence" value="ECO:0007669"/>
    <property type="project" value="UniProtKB-UniRule"/>
</dbReference>
<dbReference type="SUPFAM" id="SSF54736">
    <property type="entry name" value="ClpS-like"/>
    <property type="match status" value="1"/>
</dbReference>
<evidence type="ECO:0000256" key="8">
    <source>
        <dbReference type="ARBA" id="ARBA00046341"/>
    </source>
</evidence>
<evidence type="ECO:0000256" key="6">
    <source>
        <dbReference type="ARBA" id="ARBA00022786"/>
    </source>
</evidence>
<dbReference type="InterPro" id="IPR039164">
    <property type="entry name" value="UBR1-like"/>
</dbReference>
<keyword evidence="4 10" id="KW-0479">Metal-binding</keyword>
<keyword evidence="14" id="KW-1185">Reference proteome</keyword>
<evidence type="ECO:0000313" key="14">
    <source>
        <dbReference type="Proteomes" id="UP001150569"/>
    </source>
</evidence>
<dbReference type="InterPro" id="IPR014719">
    <property type="entry name" value="Ribosomal_bL12_C/ClpS-like"/>
</dbReference>
<dbReference type="SMART" id="SM00396">
    <property type="entry name" value="ZnF_UBR1"/>
    <property type="match status" value="1"/>
</dbReference>
<evidence type="ECO:0000256" key="9">
    <source>
        <dbReference type="PROSITE-ProRule" id="PRU00508"/>
    </source>
</evidence>
<gene>
    <name evidence="13" type="primary">UBR1_1</name>
    <name evidence="13" type="ORF">IWQ60_012290</name>
</gene>
<keyword evidence="7 10" id="KW-0862">Zinc</keyword>
<proteinExistence type="inferred from homology"/>
<dbReference type="GO" id="GO:0008270">
    <property type="term" value="F:zinc ion binding"/>
    <property type="evidence" value="ECO:0007669"/>
    <property type="project" value="UniProtKB-UniRule"/>
</dbReference>
<feature type="region of interest" description="Disordered" evidence="11">
    <location>
        <begin position="439"/>
        <end position="475"/>
    </location>
</feature>
<evidence type="ECO:0000256" key="7">
    <source>
        <dbReference type="ARBA" id="ARBA00022833"/>
    </source>
</evidence>
<reference evidence="13" key="1">
    <citation type="submission" date="2022-07" db="EMBL/GenBank/DDBJ databases">
        <title>Phylogenomic reconstructions and comparative analyses of Kickxellomycotina fungi.</title>
        <authorList>
            <person name="Reynolds N.K."/>
            <person name="Stajich J.E."/>
            <person name="Barry K."/>
            <person name="Grigoriev I.V."/>
            <person name="Crous P."/>
            <person name="Smith M.E."/>
        </authorList>
    </citation>
    <scope>NUCLEOTIDE SEQUENCE</scope>
    <source>
        <strain evidence="13">RSA 861</strain>
    </source>
</reference>
<evidence type="ECO:0000256" key="5">
    <source>
        <dbReference type="ARBA" id="ARBA00022771"/>
    </source>
</evidence>
<comment type="caution">
    <text evidence="13">The sequence shown here is derived from an EMBL/GenBank/DDBJ whole genome shotgun (WGS) entry which is preliminary data.</text>
</comment>
<keyword evidence="13" id="KW-0012">Acyltransferase</keyword>
<dbReference type="Pfam" id="PF02617">
    <property type="entry name" value="ClpS"/>
    <property type="match status" value="1"/>
</dbReference>
<evidence type="ECO:0000256" key="1">
    <source>
        <dbReference type="ARBA" id="ARBA00000900"/>
    </source>
</evidence>
<evidence type="ECO:0000256" key="10">
    <source>
        <dbReference type="RuleBase" id="RU366018"/>
    </source>
</evidence>
<comment type="pathway">
    <text evidence="2 10">Protein modification; protein ubiquitination.</text>
</comment>
<comment type="similarity">
    <text evidence="8 10">Belongs to the E3 ubiquitin-protein ligase UBR1-like family.</text>
</comment>
<feature type="compositionally biased region" description="Basic and acidic residues" evidence="11">
    <location>
        <begin position="1242"/>
        <end position="1255"/>
    </location>
</feature>
<dbReference type="GO" id="GO:0071596">
    <property type="term" value="P:ubiquitin-dependent protein catabolic process via the N-end rule pathway"/>
    <property type="evidence" value="ECO:0007669"/>
    <property type="project" value="UniProtKB-UniRule"/>
</dbReference>
<dbReference type="PANTHER" id="PTHR21497">
    <property type="entry name" value="UBIQUITIN LIGASE E3 ALPHA-RELATED"/>
    <property type="match status" value="1"/>
</dbReference>
<dbReference type="CDD" id="cd19673">
    <property type="entry name" value="UBR-box_UBR3"/>
    <property type="match status" value="1"/>
</dbReference>
<dbReference type="InterPro" id="IPR003126">
    <property type="entry name" value="Znf_UBR"/>
</dbReference>
<feature type="compositionally biased region" description="Acidic residues" evidence="11">
    <location>
        <begin position="1327"/>
        <end position="1348"/>
    </location>
</feature>
<dbReference type="Proteomes" id="UP001150569">
    <property type="component" value="Unassembled WGS sequence"/>
</dbReference>
<dbReference type="FunFam" id="2.10.110.30:FF:000001">
    <property type="entry name" value="E3 ubiquitin-protein ligase UBR2 isoform 1"/>
    <property type="match status" value="1"/>
</dbReference>
<keyword evidence="3 10" id="KW-0808">Transferase</keyword>
<dbReference type="Pfam" id="PF02207">
    <property type="entry name" value="zf-UBR"/>
    <property type="match status" value="1"/>
</dbReference>
<dbReference type="Gene3D" id="2.10.110.30">
    <property type="match status" value="1"/>
</dbReference>
<feature type="domain" description="UBR-type" evidence="12">
    <location>
        <begin position="106"/>
        <end position="178"/>
    </location>
</feature>
<dbReference type="PROSITE" id="PS51157">
    <property type="entry name" value="ZF_UBR"/>
    <property type="match status" value="1"/>
</dbReference>
<dbReference type="PANTHER" id="PTHR21497:SF24">
    <property type="entry name" value="E3 UBIQUITIN-PROTEIN LIGASE UBR1"/>
    <property type="match status" value="1"/>
</dbReference>
<dbReference type="GO" id="GO:0061630">
    <property type="term" value="F:ubiquitin protein ligase activity"/>
    <property type="evidence" value="ECO:0007669"/>
    <property type="project" value="UniProtKB-UniRule"/>
</dbReference>
<organism evidence="13 14">
    <name type="scientific">Tieghemiomyces parasiticus</name>
    <dbReference type="NCBI Taxonomy" id="78921"/>
    <lineage>
        <taxon>Eukaryota</taxon>
        <taxon>Fungi</taxon>
        <taxon>Fungi incertae sedis</taxon>
        <taxon>Zoopagomycota</taxon>
        <taxon>Kickxellomycotina</taxon>
        <taxon>Dimargaritomycetes</taxon>
        <taxon>Dimargaritales</taxon>
        <taxon>Dimargaritaceae</taxon>
        <taxon>Tieghemiomyces</taxon>
    </lineage>
</organism>
<dbReference type="OrthoDB" id="26387at2759"/>
<evidence type="ECO:0000259" key="12">
    <source>
        <dbReference type="PROSITE" id="PS51157"/>
    </source>
</evidence>
<evidence type="ECO:0000256" key="3">
    <source>
        <dbReference type="ARBA" id="ARBA00022679"/>
    </source>
</evidence>
<dbReference type="GO" id="GO:0000151">
    <property type="term" value="C:ubiquitin ligase complex"/>
    <property type="evidence" value="ECO:0007669"/>
    <property type="project" value="TreeGrafter"/>
</dbReference>
<feature type="zinc finger region" description="UBR-type" evidence="9">
    <location>
        <begin position="106"/>
        <end position="178"/>
    </location>
</feature>
<comment type="catalytic activity">
    <reaction evidence="1 10">
        <text>S-ubiquitinyl-[E2 ubiquitin-conjugating enzyme]-L-cysteine + [acceptor protein]-L-lysine = [E2 ubiquitin-conjugating enzyme]-L-cysteine + N(6)-ubiquitinyl-[acceptor protein]-L-lysine.</text>
        <dbReference type="EC" id="2.3.2.27"/>
    </reaction>
</comment>
<keyword evidence="5 10" id="KW-0863">Zinc-finger</keyword>
<feature type="compositionally biased region" description="Acidic residues" evidence="11">
    <location>
        <begin position="1368"/>
        <end position="1391"/>
    </location>
</feature>
<accession>A0A9W7ZNY4</accession>
<dbReference type="InterPro" id="IPR003769">
    <property type="entry name" value="ClpS_core"/>
</dbReference>
<keyword evidence="6 10" id="KW-0833">Ubl conjugation pathway</keyword>
<evidence type="ECO:0000256" key="11">
    <source>
        <dbReference type="SAM" id="MobiDB-lite"/>
    </source>
</evidence>
<dbReference type="InterPro" id="IPR055194">
    <property type="entry name" value="UBR1-like_WH"/>
</dbReference>
<feature type="region of interest" description="Disordered" evidence="11">
    <location>
        <begin position="1239"/>
        <end position="1260"/>
    </location>
</feature>
<feature type="non-terminal residue" evidence="13">
    <location>
        <position position="1391"/>
    </location>
</feature>
<sequence>MDPSVASPRRPSFFNYLLGLDRQYQYHLDDRVKEEILATCNRYLFSDDPLFLDLVGRPTEEPRRRLVVPPLYRDTADVYYPSSDEEGADGDDGPLGIEYSESRRGKPCGHVFFRGEGVYRCRNCSLDDTCVLCARCFQASDHTGHDTSFSVNSGTGGCCDCGDREAWDASVKCRYHSCEDGETPREAVELPTHAVAGFASTIKVALEFMLATFCLSPDPFKAVLDKESIVRDAYRASVPYAERPELNVYTTVLWNDDGHSFQEVTDQLTECLGISLERARAITDQTHVVGRSVILTSPDLATHLRVARHLSSIRLQVSIRSARDTFREQLCALLLGWLKDLSKVSSEKYQALNLHFEGTFNSTIKNCLCTLLTKPWELVGRNARLRNALLDDNAELTEIPVDPVACVSPEETLDPRELVWDGVPAASIPNCPVPVLNPNQWDPTGFTPATPVPLTPAAGSDSEGDPPSSPSVADDADLDAEDAVTDVSAPTTGNLFAHRLDWFLVYDMRLWHEVRTGLRELYMATLTLSTRHKRGIAASFATNYDRLSSSFLLRDKGPEHSIILFSVQLFTVPSIARTLTMRNGFLYTIIRILRQFFVKDTPPELLARGVISCDSQAFRNRRYFHVFHDMRYLTGTKTCVRAMRDDTQFLDLYLRFLRLFQGMDPIVRQMGNHVEYETDTWINAFNVTLQVAKSCRLLANCYFRRPRAFAHALRACLRLILHTALKGGEESGGTNLPEYPVDPTPYFRSITLRWGATYPVLSYSVSSGYVSFHHPLHWFLAQLLHRRQRLRRSALRAGGWDDFLALVWTFNCPGWDNGRPLGGDPDLVARLRRDPAQQRRLLLIFDYPIRVCCLMAQIRAYLWVRNGHLAKSSAAHYCEITLRNNTFDLDVFLIQTAFCLLEPDHILLTMLDRYEILDFFHGRAGPHPNYEPSHILQMVEQFLHLLIVCVSERAVPANLPTAEHTRRFIVHGTVTPVPYTDLMKQVPDRLTEATSYDQLIRTVTDFRTPAFSNDVGNYELKDEYVSDVDPYFAHYPRNRKVEAETRLRAHARAHAPPGTRHPDFFHTNLVRLPSGPYQSLGNLLHGPLACQIMFYAVHASAHGAGSTVYGNLLDYGIHLIYLAVRDTNNDYYQPEWGPDPTQATDAADGHPLSPGTGGIWVHAGALKFPLGPAALMEDGTGPHMTLLDLVLQCLTRAECQVWAGKLEFIVHQFRRCGSPAVRETVRHHLHYQLERNMQAKAAAEETERQAQEAKRQLARQKRQQMMASLVSAQQQFIANHSQLYEDLDPEAEVEGEASEGRRSRVEVTGPGADPHYEEQQGNYPKDEGEDEDESDDDDDDDDDDDEDQASVGTGNPDAPADERNHDNEEGEEEEDRDYTDGEDDEDYAYDE</sequence>
<name>A0A9W7ZNY4_9FUNG</name>
<evidence type="ECO:0000256" key="2">
    <source>
        <dbReference type="ARBA" id="ARBA00004906"/>
    </source>
</evidence>
<dbReference type="Pfam" id="PF22960">
    <property type="entry name" value="WHD_UBR1"/>
    <property type="match status" value="1"/>
</dbReference>
<comment type="function">
    <text evidence="10">Ubiquitin ligase protein which is a component of the N-end rule pathway. Recognizes and binds to proteins bearing specific N-terminal residues that are destabilizing according to the N-end rule, leading to their ubiquitination and subsequent degradation.</text>
</comment>
<protein>
    <recommendedName>
        <fullName evidence="10">E3 ubiquitin-protein ligase</fullName>
        <ecNumber evidence="10">2.3.2.27</ecNumber>
    </recommendedName>
</protein>
<feature type="compositionally biased region" description="Acidic residues" evidence="11">
    <location>
        <begin position="1288"/>
        <end position="1297"/>
    </location>
</feature>
<evidence type="ECO:0000256" key="4">
    <source>
        <dbReference type="ARBA" id="ARBA00022723"/>
    </source>
</evidence>
<dbReference type="EC" id="2.3.2.27" evidence="10"/>
<feature type="region of interest" description="Disordered" evidence="11">
    <location>
        <begin position="1288"/>
        <end position="1391"/>
    </location>
</feature>
<dbReference type="GO" id="GO:0005737">
    <property type="term" value="C:cytoplasm"/>
    <property type="evidence" value="ECO:0007669"/>
    <property type="project" value="TreeGrafter"/>
</dbReference>
<dbReference type="EMBL" id="JANBPT010001742">
    <property type="protein sequence ID" value="KAJ1905419.1"/>
    <property type="molecule type" value="Genomic_DNA"/>
</dbReference>